<dbReference type="GO" id="GO:0047769">
    <property type="term" value="F:arogenate dehydratase activity"/>
    <property type="evidence" value="ECO:0007669"/>
    <property type="project" value="UniProtKB-EC"/>
</dbReference>
<dbReference type="GO" id="GO:0009570">
    <property type="term" value="C:chloroplast stroma"/>
    <property type="evidence" value="ECO:0007669"/>
    <property type="project" value="UniProtKB-SubCell"/>
</dbReference>
<dbReference type="SUPFAM" id="SSF48403">
    <property type="entry name" value="Ankyrin repeat"/>
    <property type="match status" value="1"/>
</dbReference>
<accession>A0A5N5KTJ2</accession>
<dbReference type="PROSITE" id="PS50088">
    <property type="entry name" value="ANK_REPEAT"/>
    <property type="match status" value="1"/>
</dbReference>
<keyword evidence="5" id="KW-0150">Chloroplast</keyword>
<evidence type="ECO:0000256" key="6">
    <source>
        <dbReference type="ARBA" id="ARBA00022605"/>
    </source>
</evidence>
<dbReference type="Gene3D" id="3.30.70.260">
    <property type="match status" value="1"/>
</dbReference>
<proteinExistence type="predicted"/>
<evidence type="ECO:0000256" key="15">
    <source>
        <dbReference type="SAM" id="MobiDB-lite"/>
    </source>
</evidence>
<comment type="pathway">
    <text evidence="3">Amino-acid biosynthesis; L-phenylalanine biosynthesis; L-phenylalanine from L-arogenate: step 1/1.</text>
</comment>
<dbReference type="CDD" id="cd04905">
    <property type="entry name" value="ACT_CM-PDT"/>
    <property type="match status" value="1"/>
</dbReference>
<dbReference type="Gene3D" id="1.25.40.20">
    <property type="entry name" value="Ankyrin repeat-containing domain"/>
    <property type="match status" value="1"/>
</dbReference>
<evidence type="ECO:0000313" key="19">
    <source>
        <dbReference type="Proteomes" id="UP000326939"/>
    </source>
</evidence>
<keyword evidence="14" id="KW-0040">ANK repeat</keyword>
<dbReference type="Pfam" id="PF00800">
    <property type="entry name" value="PDT"/>
    <property type="match status" value="1"/>
</dbReference>
<dbReference type="PANTHER" id="PTHR12447:SF7">
    <property type="entry name" value="ANKYRIN REPEAT FAMILY PROTEIN"/>
    <property type="match status" value="1"/>
</dbReference>
<name>A0A5N5KTJ2_9ROSI</name>
<feature type="compositionally biased region" description="Polar residues" evidence="15">
    <location>
        <begin position="537"/>
        <end position="547"/>
    </location>
</feature>
<evidence type="ECO:0000313" key="18">
    <source>
        <dbReference type="EMBL" id="KAB5533690.1"/>
    </source>
</evidence>
<feature type="domain" description="Prephenate dehydratase" evidence="16">
    <location>
        <begin position="708"/>
        <end position="883"/>
    </location>
</feature>
<evidence type="ECO:0000256" key="11">
    <source>
        <dbReference type="ARBA" id="ARBA00023141"/>
    </source>
</evidence>
<evidence type="ECO:0000259" key="16">
    <source>
        <dbReference type="PROSITE" id="PS51171"/>
    </source>
</evidence>
<dbReference type="PROSITE" id="PS51671">
    <property type="entry name" value="ACT"/>
    <property type="match status" value="1"/>
</dbReference>
<dbReference type="PROSITE" id="PS00857">
    <property type="entry name" value="PREPHENATE_DEHYDR_1"/>
    <property type="match status" value="1"/>
</dbReference>
<keyword evidence="13" id="KW-0456">Lyase</keyword>
<dbReference type="SUPFAM" id="SSF55021">
    <property type="entry name" value="ACT-like"/>
    <property type="match status" value="1"/>
</dbReference>
<comment type="subcellular location">
    <subcellularLocation>
        <location evidence="1">Endomembrane system</location>
    </subcellularLocation>
    <subcellularLocation>
        <location evidence="2">Plastid</location>
        <location evidence="2">Chloroplast stroma</location>
    </subcellularLocation>
</comment>
<dbReference type="InterPro" id="IPR002912">
    <property type="entry name" value="ACT_dom"/>
</dbReference>
<dbReference type="CDD" id="cd13631">
    <property type="entry name" value="PBP2_Ct-PDT_like"/>
    <property type="match status" value="1"/>
</dbReference>
<dbReference type="InterPro" id="IPR002110">
    <property type="entry name" value="Ankyrin_rpt"/>
</dbReference>
<dbReference type="InterPro" id="IPR001086">
    <property type="entry name" value="Preph_deHydtase"/>
</dbReference>
<dbReference type="UniPathway" id="UPA00121">
    <property type="reaction ID" value="UER00344"/>
</dbReference>
<dbReference type="EC" id="4.2.1.91" evidence="4"/>
<dbReference type="SUPFAM" id="SSF53850">
    <property type="entry name" value="Periplasmic binding protein-like II"/>
    <property type="match status" value="1"/>
</dbReference>
<keyword evidence="12" id="KW-0584">Phenylalanine biosynthesis</keyword>
<dbReference type="InterPro" id="IPR055285">
    <property type="entry name" value="ANKRD13_C"/>
</dbReference>
<gene>
    <name evidence="18" type="ORF">DKX38_016776</name>
</gene>
<dbReference type="Gene3D" id="3.40.190.10">
    <property type="entry name" value="Periplasmic binding protein-like II"/>
    <property type="match status" value="2"/>
</dbReference>
<evidence type="ECO:0000256" key="5">
    <source>
        <dbReference type="ARBA" id="ARBA00022528"/>
    </source>
</evidence>
<dbReference type="GO" id="GO:0004664">
    <property type="term" value="F:prephenate dehydratase activity"/>
    <property type="evidence" value="ECO:0007669"/>
    <property type="project" value="InterPro"/>
</dbReference>
<dbReference type="AlphaFoldDB" id="A0A5N5KTJ2"/>
<evidence type="ECO:0000256" key="8">
    <source>
        <dbReference type="ARBA" id="ARBA00022737"/>
    </source>
</evidence>
<keyword evidence="8" id="KW-0677">Repeat</keyword>
<feature type="compositionally biased region" description="Basic residues" evidence="15">
    <location>
        <begin position="586"/>
        <end position="597"/>
    </location>
</feature>
<dbReference type="InterPro" id="IPR018528">
    <property type="entry name" value="Preph_deHydtase_CS"/>
</dbReference>
<reference evidence="19" key="1">
    <citation type="journal article" date="2019" name="Gigascience">
        <title>De novo genome assembly of the endangered Acer yangbiense, a plant species with extremely small populations endemic to Yunnan Province, China.</title>
        <authorList>
            <person name="Yang J."/>
            <person name="Wariss H.M."/>
            <person name="Tao L."/>
            <person name="Zhang R."/>
            <person name="Yun Q."/>
            <person name="Hollingsworth P."/>
            <person name="Dao Z."/>
            <person name="Luo G."/>
            <person name="Guo H."/>
            <person name="Ma Y."/>
            <person name="Sun W."/>
        </authorList>
    </citation>
    <scope>NUCLEOTIDE SEQUENCE [LARGE SCALE GENOMIC DNA]</scope>
    <source>
        <strain evidence="19">cv. br00</strain>
    </source>
</reference>
<keyword evidence="19" id="KW-1185">Reference proteome</keyword>
<evidence type="ECO:0000256" key="9">
    <source>
        <dbReference type="ARBA" id="ARBA00022946"/>
    </source>
</evidence>
<dbReference type="GO" id="GO:0009094">
    <property type="term" value="P:L-phenylalanine biosynthetic process"/>
    <property type="evidence" value="ECO:0007669"/>
    <property type="project" value="UniProtKB-UniPathway"/>
</dbReference>
<dbReference type="PROSITE" id="PS00858">
    <property type="entry name" value="PREPHENATE_DEHYDR_2"/>
    <property type="match status" value="1"/>
</dbReference>
<evidence type="ECO:0000256" key="10">
    <source>
        <dbReference type="ARBA" id="ARBA00023136"/>
    </source>
</evidence>
<feature type="compositionally biased region" description="Low complexity" evidence="15">
    <location>
        <begin position="521"/>
        <end position="536"/>
    </location>
</feature>
<dbReference type="SMART" id="SM00248">
    <property type="entry name" value="ANK"/>
    <property type="match status" value="3"/>
</dbReference>
<comment type="caution">
    <text evidence="18">The sequence shown here is derived from an EMBL/GenBank/DDBJ whole genome shotgun (WGS) entry which is preliminary data.</text>
</comment>
<dbReference type="Pfam" id="PF11904">
    <property type="entry name" value="ANKRD13_C"/>
    <property type="match status" value="1"/>
</dbReference>
<evidence type="ECO:0000256" key="4">
    <source>
        <dbReference type="ARBA" id="ARBA00013259"/>
    </source>
</evidence>
<evidence type="ECO:0000256" key="3">
    <source>
        <dbReference type="ARBA" id="ARBA00004929"/>
    </source>
</evidence>
<feature type="region of interest" description="Disordered" evidence="15">
    <location>
        <begin position="586"/>
        <end position="605"/>
    </location>
</feature>
<sequence length="1080" mass="120595">MSKSSSTSSSSSATTPSPSIKPESYAHSPVHYAVVLGDHTTLTRLLSTLPKLTDPTQIHTESDSLNQEKLADKISSLVDRRDVPYRETPLHLAVRLNDLFAAKSLAAAAADVSLQNSAGWNPLQEALCRRYSEIALILLRLHHRSAWSKWRRRLPRLTAVLRRMRDFYMEISFHFESSVIPFVNKLAPSDTYKIWKRDANLRADTTLAGFDGLKIQRADQSFLFLGDGDQAHSIPPGSLLVLNHDERKIFDAFESAGAPMSESDIAGFCSQTSVYRPGMDVTKAELISRTNWRRQEKTESVGEWKAKVYELNNVVFSFRSRKVIESDVAGSEQVLPLEFDEDDDGFLVAENPSFLNFEFNNGNESKRRHSSFVREEREFVSVGRKSVDIYPSSTVTGRRRVVTVPEKVKEKEYVKSLKPSVWLTEQFPLKIEELLPLLDILANKVKAVRRMRELLTTKFPAGTFPVKVAIPVVPTVRVVITFTKFVELPAVEQFYTPLSSPRLFGGHGGGRVGSSDESDTHYTSLPSSSSSSKSTTWLQRNSSQSASKQHRHSSSVRGQQQQQLQSEPFAIPSGYSWTSVDEKSTKLKKSKSSRKSKASSPIWVSPLRPHSKAGVSDLGLRRCVDLRCYWDLERIPKWECCCLSVLAQRAITPVEDEKPSAPQVDTSGAIDQVQDTQSRGFHKDLNLLPKPLSATDLSSSLGNGAQVRVAYQGIPGAYSEAAALKAYPKCETVPCDQFEAAFKAVELWLVDKAVLPIENSVGGSIHRNYDLLLRHRLHIVGEVQMVVNHCLLGLPGVPKEELKRVLSHPQALAQCEMNLTKLGIVRVSADDTAGAAQMVVANGERDTGAIASARAADIYGLSILLEKIQDDDDNITRFLILAREPNIPGSDRPHKTSIVFTLEEGPGMLFKALAVFALRDINLTKIESRPQRKRPLRVVDDSNKGSARYFDYLFYIDFDASMAEPRAQHALAHLQEQEARRVEVATKLLRTIQMKAIVLKPGGGPIGEVDFVMEMLWRGDAPEVSSFYMFSEEPFALAMVETLIKLVDLIMEKAKFPENEVTMARGFLKKFPSTNRRWPP</sequence>
<dbReference type="PANTHER" id="PTHR12447">
    <property type="entry name" value="ANKYRIN REPEAT DOMAIN-CONTAINING PROTEIN 13"/>
    <property type="match status" value="1"/>
</dbReference>
<protein>
    <recommendedName>
        <fullName evidence="4">arogenate dehydratase</fullName>
        <ecNumber evidence="4">4.2.1.91</ecNumber>
    </recommendedName>
</protein>
<evidence type="ECO:0000256" key="7">
    <source>
        <dbReference type="ARBA" id="ARBA00022640"/>
    </source>
</evidence>
<dbReference type="FunFam" id="3.40.190.10:FF:000031">
    <property type="entry name" value="Arogenate dehydratase"/>
    <property type="match status" value="1"/>
</dbReference>
<organism evidence="18 19">
    <name type="scientific">Salix brachista</name>
    <dbReference type="NCBI Taxonomy" id="2182728"/>
    <lineage>
        <taxon>Eukaryota</taxon>
        <taxon>Viridiplantae</taxon>
        <taxon>Streptophyta</taxon>
        <taxon>Embryophyta</taxon>
        <taxon>Tracheophyta</taxon>
        <taxon>Spermatophyta</taxon>
        <taxon>Magnoliopsida</taxon>
        <taxon>eudicotyledons</taxon>
        <taxon>Gunneridae</taxon>
        <taxon>Pentapetalae</taxon>
        <taxon>rosids</taxon>
        <taxon>fabids</taxon>
        <taxon>Malpighiales</taxon>
        <taxon>Salicaceae</taxon>
        <taxon>Saliceae</taxon>
        <taxon>Salix</taxon>
    </lineage>
</organism>
<dbReference type="FunFam" id="3.40.190.10:FF:000028">
    <property type="entry name" value="Arogenate dehydratase"/>
    <property type="match status" value="1"/>
</dbReference>
<feature type="domain" description="ACT" evidence="17">
    <location>
        <begin position="897"/>
        <end position="993"/>
    </location>
</feature>
<keyword evidence="6" id="KW-0028">Amino-acid biosynthesis</keyword>
<feature type="compositionally biased region" description="Low complexity" evidence="15">
    <location>
        <begin position="555"/>
        <end position="566"/>
    </location>
</feature>
<dbReference type="EMBL" id="VDCV01000011">
    <property type="protein sequence ID" value="KAB5533690.1"/>
    <property type="molecule type" value="Genomic_DNA"/>
</dbReference>
<evidence type="ECO:0000256" key="1">
    <source>
        <dbReference type="ARBA" id="ARBA00004308"/>
    </source>
</evidence>
<dbReference type="GO" id="GO:0012505">
    <property type="term" value="C:endomembrane system"/>
    <property type="evidence" value="ECO:0007669"/>
    <property type="project" value="UniProtKB-SubCell"/>
</dbReference>
<dbReference type="InterPro" id="IPR036770">
    <property type="entry name" value="Ankyrin_rpt-contain_sf"/>
</dbReference>
<dbReference type="InterPro" id="IPR045865">
    <property type="entry name" value="ACT-like_dom_sf"/>
</dbReference>
<feature type="compositionally biased region" description="Low complexity" evidence="15">
    <location>
        <begin position="1"/>
        <end position="18"/>
    </location>
</feature>
<keyword evidence="7" id="KW-0934">Plastid</keyword>
<feature type="region of interest" description="Disordered" evidence="15">
    <location>
        <begin position="1"/>
        <end position="24"/>
    </location>
</feature>
<keyword evidence="10" id="KW-0472">Membrane</keyword>
<keyword evidence="11" id="KW-0057">Aromatic amino acid biosynthesis</keyword>
<evidence type="ECO:0000256" key="14">
    <source>
        <dbReference type="PROSITE-ProRule" id="PRU00023"/>
    </source>
</evidence>
<dbReference type="InterPro" id="IPR021832">
    <property type="entry name" value="ANKRD13"/>
</dbReference>
<evidence type="ECO:0000259" key="17">
    <source>
        <dbReference type="PROSITE" id="PS51671"/>
    </source>
</evidence>
<evidence type="ECO:0000256" key="13">
    <source>
        <dbReference type="ARBA" id="ARBA00023239"/>
    </source>
</evidence>
<feature type="repeat" description="ANK" evidence="14">
    <location>
        <begin position="85"/>
        <end position="117"/>
    </location>
</feature>
<evidence type="ECO:0000256" key="2">
    <source>
        <dbReference type="ARBA" id="ARBA00004470"/>
    </source>
</evidence>
<dbReference type="PROSITE" id="PS51171">
    <property type="entry name" value="PREPHENATE_DEHYDR_3"/>
    <property type="match status" value="1"/>
</dbReference>
<feature type="region of interest" description="Disordered" evidence="15">
    <location>
        <begin position="506"/>
        <end position="566"/>
    </location>
</feature>
<evidence type="ECO:0000256" key="12">
    <source>
        <dbReference type="ARBA" id="ARBA00023222"/>
    </source>
</evidence>
<dbReference type="Proteomes" id="UP000326939">
    <property type="component" value="Chromosome 11"/>
</dbReference>
<keyword evidence="9" id="KW-0809">Transit peptide</keyword>